<dbReference type="AlphaFoldDB" id="A0A8K0GPA6"/>
<organism evidence="3 4">
    <name type="scientific">Rhamnella rubrinervis</name>
    <dbReference type="NCBI Taxonomy" id="2594499"/>
    <lineage>
        <taxon>Eukaryota</taxon>
        <taxon>Viridiplantae</taxon>
        <taxon>Streptophyta</taxon>
        <taxon>Embryophyta</taxon>
        <taxon>Tracheophyta</taxon>
        <taxon>Spermatophyta</taxon>
        <taxon>Magnoliopsida</taxon>
        <taxon>eudicotyledons</taxon>
        <taxon>Gunneridae</taxon>
        <taxon>Pentapetalae</taxon>
        <taxon>rosids</taxon>
        <taxon>fabids</taxon>
        <taxon>Rosales</taxon>
        <taxon>Rhamnaceae</taxon>
        <taxon>rhamnoid group</taxon>
        <taxon>Rhamneae</taxon>
        <taxon>Rhamnella</taxon>
    </lineage>
</organism>
<feature type="chain" id="PRO_5035447725" evidence="2">
    <location>
        <begin position="28"/>
        <end position="182"/>
    </location>
</feature>
<dbReference type="Proteomes" id="UP000796880">
    <property type="component" value="Unassembled WGS sequence"/>
</dbReference>
<reference evidence="3" key="1">
    <citation type="submission" date="2020-03" db="EMBL/GenBank/DDBJ databases">
        <title>A high-quality chromosome-level genome assembly of a woody plant with both climbing and erect habits, Rhamnella rubrinervis.</title>
        <authorList>
            <person name="Lu Z."/>
            <person name="Yang Y."/>
            <person name="Zhu X."/>
            <person name="Sun Y."/>
        </authorList>
    </citation>
    <scope>NUCLEOTIDE SEQUENCE</scope>
    <source>
        <strain evidence="3">BYM</strain>
        <tissue evidence="3">Leaf</tissue>
    </source>
</reference>
<feature type="signal peptide" evidence="2">
    <location>
        <begin position="1"/>
        <end position="27"/>
    </location>
</feature>
<keyword evidence="4" id="KW-1185">Reference proteome</keyword>
<dbReference type="EMBL" id="VOIH02000010">
    <property type="protein sequence ID" value="KAF3436482.1"/>
    <property type="molecule type" value="Genomic_DNA"/>
</dbReference>
<dbReference type="PANTHER" id="PTHR33470">
    <property type="entry name" value="OS01G0164075 PROTEIN"/>
    <property type="match status" value="1"/>
</dbReference>
<sequence>MAPITHFFLAVSLVLLYFSSLSVIAFATDGDYVPKPFTEKPEQVETTMLGIQGMVYCRSSDRKAMPLEGAVARISCESVDRYGLEAEAVSFLSGITNAEGYFLATLSASEIQNQNIKLITTKCKASLELSSSDTCNFPTDENNGIAGAPFPSCRLLNNNNFKLCTLPRPFYFTTSSPPPTLG</sequence>
<proteinExistence type="predicted"/>
<dbReference type="Pfam" id="PF01190">
    <property type="entry name" value="Pollen_Ole_e_1"/>
    <property type="match status" value="1"/>
</dbReference>
<evidence type="ECO:0000313" key="4">
    <source>
        <dbReference type="Proteomes" id="UP000796880"/>
    </source>
</evidence>
<accession>A0A8K0GPA6</accession>
<dbReference type="GO" id="GO:0071944">
    <property type="term" value="C:cell periphery"/>
    <property type="evidence" value="ECO:0007669"/>
    <property type="project" value="TreeGrafter"/>
</dbReference>
<comment type="caution">
    <text evidence="3">The sequence shown here is derived from an EMBL/GenBank/DDBJ whole genome shotgun (WGS) entry which is preliminary data.</text>
</comment>
<dbReference type="OrthoDB" id="1847243at2759"/>
<keyword evidence="1 2" id="KW-0732">Signal</keyword>
<evidence type="ECO:0000256" key="2">
    <source>
        <dbReference type="SAM" id="SignalP"/>
    </source>
</evidence>
<dbReference type="PANTHER" id="PTHR33470:SF58">
    <property type="entry name" value="POLLEN OLE E 1 ALLERGEN AND EXTENSIN FAMILY PROTEIN"/>
    <property type="match status" value="1"/>
</dbReference>
<protein>
    <submittedName>
        <fullName evidence="3">Uncharacterized protein</fullName>
    </submittedName>
</protein>
<gene>
    <name evidence="3" type="ORF">FNV43_RR23574</name>
</gene>
<name>A0A8K0GPA6_9ROSA</name>
<evidence type="ECO:0000313" key="3">
    <source>
        <dbReference type="EMBL" id="KAF3436482.1"/>
    </source>
</evidence>
<evidence type="ECO:0000256" key="1">
    <source>
        <dbReference type="ARBA" id="ARBA00022729"/>
    </source>
</evidence>